<dbReference type="Gene3D" id="1.10.10.10">
    <property type="entry name" value="Winged helix-like DNA-binding domain superfamily/Winged helix DNA-binding domain"/>
    <property type="match status" value="1"/>
</dbReference>
<evidence type="ECO:0000313" key="8">
    <source>
        <dbReference type="EMBL" id="MBK9718398.1"/>
    </source>
</evidence>
<dbReference type="PANTHER" id="PTHR43133:SF62">
    <property type="entry name" value="RNA POLYMERASE SIGMA FACTOR SIGZ"/>
    <property type="match status" value="1"/>
</dbReference>
<comment type="caution">
    <text evidence="8">The sequence shown here is derived from an EMBL/GenBank/DDBJ whole genome shotgun (WGS) entry which is preliminary data.</text>
</comment>
<evidence type="ECO:0000313" key="9">
    <source>
        <dbReference type="Proteomes" id="UP000808349"/>
    </source>
</evidence>
<keyword evidence="3" id="KW-0731">Sigma factor</keyword>
<keyword evidence="2" id="KW-0805">Transcription regulation</keyword>
<evidence type="ECO:0000259" key="7">
    <source>
        <dbReference type="Pfam" id="PF04545"/>
    </source>
</evidence>
<proteinExistence type="inferred from homology"/>
<dbReference type="SUPFAM" id="SSF88946">
    <property type="entry name" value="Sigma2 domain of RNA polymerase sigma factors"/>
    <property type="match status" value="1"/>
</dbReference>
<dbReference type="SUPFAM" id="SSF88659">
    <property type="entry name" value="Sigma3 and sigma4 domains of RNA polymerase sigma factors"/>
    <property type="match status" value="1"/>
</dbReference>
<dbReference type="InterPro" id="IPR039425">
    <property type="entry name" value="RNA_pol_sigma-70-like"/>
</dbReference>
<comment type="similarity">
    <text evidence="1">Belongs to the sigma-70 factor family. ECF subfamily.</text>
</comment>
<gene>
    <name evidence="8" type="ORF">IPO85_12990</name>
</gene>
<dbReference type="GO" id="GO:0006352">
    <property type="term" value="P:DNA-templated transcription initiation"/>
    <property type="evidence" value="ECO:0007669"/>
    <property type="project" value="InterPro"/>
</dbReference>
<dbReference type="InterPro" id="IPR036388">
    <property type="entry name" value="WH-like_DNA-bd_sf"/>
</dbReference>
<dbReference type="InterPro" id="IPR013325">
    <property type="entry name" value="RNA_pol_sigma_r2"/>
</dbReference>
<dbReference type="NCBIfam" id="TIGR02937">
    <property type="entry name" value="sigma70-ECF"/>
    <property type="match status" value="1"/>
</dbReference>
<dbReference type="Proteomes" id="UP000808349">
    <property type="component" value="Unassembled WGS sequence"/>
</dbReference>
<dbReference type="InterPro" id="IPR007627">
    <property type="entry name" value="RNA_pol_sigma70_r2"/>
</dbReference>
<evidence type="ECO:0000256" key="5">
    <source>
        <dbReference type="ARBA" id="ARBA00023163"/>
    </source>
</evidence>
<evidence type="ECO:0000256" key="3">
    <source>
        <dbReference type="ARBA" id="ARBA00023082"/>
    </source>
</evidence>
<dbReference type="InterPro" id="IPR014284">
    <property type="entry name" value="RNA_pol_sigma-70_dom"/>
</dbReference>
<organism evidence="8 9">
    <name type="scientific">Candidatus Defluviibacterium haderslevense</name>
    <dbReference type="NCBI Taxonomy" id="2981993"/>
    <lineage>
        <taxon>Bacteria</taxon>
        <taxon>Pseudomonadati</taxon>
        <taxon>Bacteroidota</taxon>
        <taxon>Saprospiria</taxon>
        <taxon>Saprospirales</taxon>
        <taxon>Saprospiraceae</taxon>
        <taxon>Candidatus Defluviibacterium</taxon>
    </lineage>
</organism>
<dbReference type="PANTHER" id="PTHR43133">
    <property type="entry name" value="RNA POLYMERASE ECF-TYPE SIGMA FACTO"/>
    <property type="match status" value="1"/>
</dbReference>
<dbReference type="AlphaFoldDB" id="A0A9D7S9T5"/>
<dbReference type="CDD" id="cd06171">
    <property type="entry name" value="Sigma70_r4"/>
    <property type="match status" value="1"/>
</dbReference>
<keyword evidence="5" id="KW-0804">Transcription</keyword>
<evidence type="ECO:0000259" key="6">
    <source>
        <dbReference type="Pfam" id="PF04542"/>
    </source>
</evidence>
<dbReference type="EMBL" id="JADKFW010000010">
    <property type="protein sequence ID" value="MBK9718398.1"/>
    <property type="molecule type" value="Genomic_DNA"/>
</dbReference>
<feature type="domain" description="RNA polymerase sigma-70 region 2" evidence="6">
    <location>
        <begin position="22"/>
        <end position="88"/>
    </location>
</feature>
<keyword evidence="4" id="KW-0238">DNA-binding</keyword>
<evidence type="ECO:0000256" key="1">
    <source>
        <dbReference type="ARBA" id="ARBA00010641"/>
    </source>
</evidence>
<accession>A0A9D7S9T5</accession>
<dbReference type="InterPro" id="IPR007630">
    <property type="entry name" value="RNA_pol_sigma70_r4"/>
</dbReference>
<dbReference type="Pfam" id="PF04542">
    <property type="entry name" value="Sigma70_r2"/>
    <property type="match status" value="1"/>
</dbReference>
<evidence type="ECO:0000256" key="2">
    <source>
        <dbReference type="ARBA" id="ARBA00023015"/>
    </source>
</evidence>
<sequence>MFSEEAFIKSLQDGKPDAYAELYDRYGATLFQVILKIVKSNEDAENLLQDTFVKIWRNISTYDASKGRLFTWFVTIARHLAIDFCRSKYFTKKNMIQNEDSLVDSQSLSVEMFELDYLGINDKVNSLEDKLKQIIDLQFYYGYTQTQISEKFNIPLGTVKSRTRTALLQLRTKLSD</sequence>
<dbReference type="Pfam" id="PF04545">
    <property type="entry name" value="Sigma70_r4"/>
    <property type="match status" value="1"/>
</dbReference>
<dbReference type="Gene3D" id="1.10.1740.10">
    <property type="match status" value="1"/>
</dbReference>
<feature type="domain" description="RNA polymerase sigma-70 region 4" evidence="7">
    <location>
        <begin position="125"/>
        <end position="171"/>
    </location>
</feature>
<name>A0A9D7S9T5_9BACT</name>
<protein>
    <submittedName>
        <fullName evidence="8">Sigma-70 family RNA polymerase sigma factor</fullName>
    </submittedName>
</protein>
<reference evidence="8 9" key="1">
    <citation type="submission" date="2020-10" db="EMBL/GenBank/DDBJ databases">
        <title>Connecting structure to function with the recovery of over 1000 high-quality activated sludge metagenome-assembled genomes encoding full-length rRNA genes using long-read sequencing.</title>
        <authorList>
            <person name="Singleton C.M."/>
            <person name="Petriglieri F."/>
            <person name="Kristensen J.M."/>
            <person name="Kirkegaard R.H."/>
            <person name="Michaelsen T.Y."/>
            <person name="Andersen M.H."/>
            <person name="Karst S.M."/>
            <person name="Dueholm M.S."/>
            <person name="Nielsen P.H."/>
            <person name="Albertsen M."/>
        </authorList>
    </citation>
    <scope>NUCLEOTIDE SEQUENCE [LARGE SCALE GENOMIC DNA]</scope>
    <source>
        <strain evidence="8">Ribe_18-Q3-R11-54_BAT3C.373</strain>
    </source>
</reference>
<dbReference type="InterPro" id="IPR013324">
    <property type="entry name" value="RNA_pol_sigma_r3/r4-like"/>
</dbReference>
<dbReference type="GO" id="GO:0016987">
    <property type="term" value="F:sigma factor activity"/>
    <property type="evidence" value="ECO:0007669"/>
    <property type="project" value="UniProtKB-KW"/>
</dbReference>
<evidence type="ECO:0000256" key="4">
    <source>
        <dbReference type="ARBA" id="ARBA00023125"/>
    </source>
</evidence>
<dbReference type="GO" id="GO:0003677">
    <property type="term" value="F:DNA binding"/>
    <property type="evidence" value="ECO:0007669"/>
    <property type="project" value="UniProtKB-KW"/>
</dbReference>